<dbReference type="EMBL" id="LFLK01000008">
    <property type="protein sequence ID" value="OCR90246.1"/>
    <property type="molecule type" value="Genomic_DNA"/>
</dbReference>
<sequence length="90" mass="10559">MSDYIRDAKEQTALAEIEHITDKQIGGNHYQKMDIQPLEFITKNNLDFCQGNIIKYVCRYKDKNGLEDLKKARHYLDVLIENLKGEKNDN</sequence>
<evidence type="ECO:0000313" key="2">
    <source>
        <dbReference type="Proteomes" id="UP000093100"/>
    </source>
</evidence>
<comment type="caution">
    <text evidence="1">The sequence shown here is derived from an EMBL/GenBank/DDBJ whole genome shotgun (WGS) entry which is preliminary data.</text>
</comment>
<dbReference type="InterPro" id="IPR021739">
    <property type="entry name" value="SaV-like"/>
</dbReference>
<dbReference type="AlphaFoldDB" id="A0AAX0HAA5"/>
<organism evidence="1 2">
    <name type="scientific">Campylobacter fetus subsp. testudinum</name>
    <dbReference type="NCBI Taxonomy" id="1507806"/>
    <lineage>
        <taxon>Bacteria</taxon>
        <taxon>Pseudomonadati</taxon>
        <taxon>Campylobacterota</taxon>
        <taxon>Epsilonproteobacteria</taxon>
        <taxon>Campylobacterales</taxon>
        <taxon>Campylobacteraceae</taxon>
        <taxon>Campylobacter</taxon>
    </lineage>
</organism>
<dbReference type="RefSeq" id="WP_065841147.1">
    <property type="nucleotide sequence ID" value="NZ_JAAOXI010000010.1"/>
</dbReference>
<evidence type="ECO:0008006" key="3">
    <source>
        <dbReference type="Google" id="ProtNLM"/>
    </source>
</evidence>
<gene>
    <name evidence="1" type="ORF">CFT12S02225_07715</name>
</gene>
<proteinExistence type="predicted"/>
<accession>A0AAX0HAA5</accession>
<dbReference type="Proteomes" id="UP000093100">
    <property type="component" value="Unassembled WGS sequence"/>
</dbReference>
<protein>
    <recommendedName>
        <fullName evidence="3">DUF3310 domain-containing protein</fullName>
    </recommendedName>
</protein>
<dbReference type="Pfam" id="PF11753">
    <property type="entry name" value="DUF3310"/>
    <property type="match status" value="1"/>
</dbReference>
<evidence type="ECO:0000313" key="1">
    <source>
        <dbReference type="EMBL" id="OCR90246.1"/>
    </source>
</evidence>
<reference evidence="1 2" key="1">
    <citation type="journal article" date="2016" name="Genome Biol. Evol.">
        <title>Comparative Genomics of Campylobacter fetus from Reptiles and Mammals Reveals Divergent Evolution in Host-Associated Lineages.</title>
        <authorList>
            <person name="Gilbert M.J."/>
            <person name="Miller W.G."/>
            <person name="Yee E."/>
            <person name="Zomer A.L."/>
            <person name="van der Graaf-van Bloois L."/>
            <person name="Fitzgerald C."/>
            <person name="Forbes K.J."/>
            <person name="Meric G."/>
            <person name="Sheppard S.K."/>
            <person name="Wagenaar J.A."/>
            <person name="Duim B."/>
        </authorList>
    </citation>
    <scope>NUCLEOTIDE SEQUENCE [LARGE SCALE GENOMIC DNA]</scope>
    <source>
        <strain evidence="1 2">12S02225-3</strain>
    </source>
</reference>
<name>A0AAX0HAA5_CAMFE</name>